<dbReference type="Pfam" id="PF03787">
    <property type="entry name" value="RAMPs"/>
    <property type="match status" value="1"/>
</dbReference>
<dbReference type="InterPro" id="IPR005510">
    <property type="entry name" value="Csm4"/>
</dbReference>
<dbReference type="OrthoDB" id="9790529at2"/>
<dbReference type="RefSeq" id="WP_146612812.1">
    <property type="nucleotide sequence ID" value="NZ_QLMH01000012.1"/>
</dbReference>
<evidence type="ECO:0000313" key="7">
    <source>
        <dbReference type="Proteomes" id="UP000248555"/>
    </source>
</evidence>
<dbReference type="NCBIfam" id="TIGR01903">
    <property type="entry name" value="cas5_csm4"/>
    <property type="match status" value="1"/>
</dbReference>
<dbReference type="GO" id="GO:0051607">
    <property type="term" value="P:defense response to virus"/>
    <property type="evidence" value="ECO:0007669"/>
    <property type="project" value="UniProtKB-KW"/>
</dbReference>
<proteinExistence type="inferred from homology"/>
<evidence type="ECO:0000313" key="6">
    <source>
        <dbReference type="EMBL" id="RAK17361.1"/>
    </source>
</evidence>
<evidence type="ECO:0000256" key="2">
    <source>
        <dbReference type="ARBA" id="ARBA00016109"/>
    </source>
</evidence>
<comment type="caution">
    <text evidence="6">The sequence shown here is derived from an EMBL/GenBank/DDBJ whole genome shotgun (WGS) entry which is preliminary data.</text>
</comment>
<evidence type="ECO:0000256" key="4">
    <source>
        <dbReference type="ARBA" id="ARBA00023118"/>
    </source>
</evidence>
<dbReference type="Proteomes" id="UP000248555">
    <property type="component" value="Unassembled WGS sequence"/>
</dbReference>
<evidence type="ECO:0000256" key="3">
    <source>
        <dbReference type="ARBA" id="ARBA00022884"/>
    </source>
</evidence>
<comment type="similarity">
    <text evidence="1">Belongs to the CRISPR-associated Csm4 family.</text>
</comment>
<keyword evidence="7" id="KW-1185">Reference proteome</keyword>
<evidence type="ECO:0000259" key="5">
    <source>
        <dbReference type="Pfam" id="PF03787"/>
    </source>
</evidence>
<protein>
    <recommendedName>
        <fullName evidence="2">CRISPR system Cms protein Csm4</fullName>
    </recommendedName>
</protein>
<accession>A0A327YAB2</accession>
<dbReference type="AlphaFoldDB" id="A0A327YAB2"/>
<feature type="domain" description="CRISPR type III-associated protein" evidence="5">
    <location>
        <begin position="20"/>
        <end position="204"/>
    </location>
</feature>
<keyword evidence="4" id="KW-0051">Antiviral defense</keyword>
<dbReference type="EMBL" id="QLMH01000012">
    <property type="protein sequence ID" value="RAK17361.1"/>
    <property type="molecule type" value="Genomic_DNA"/>
</dbReference>
<sequence length="322" mass="37314">MQIYEITVRLQSPFLTPWHADTIFGHLAWVYKELNGEESFEDWLLLFKEGRPPFILSDAWIKGLYPKPMIPPPERAAHTFEEQLEQAKKGKMLKKVKYFTENMFLKVITGNYETILHEEHERDLLVDYKRSVSLHNTIDRELGHSLQENGVYELESMYLQDFQLLSIFVRAESESVIKELLHLFEIVSVEGFGKKKSIGFGRFSILGMKQRSDLDTAQSGGDAVLWLSHGVPKKLDPVSGWYQIETKYGKVGNTYSLGNTPFKKPFTRIKPGAVFRVDKPFPFYGRMVENIHPYLHEVVQYGYAFAIPIKLPKYIKKEKSSI</sequence>
<evidence type="ECO:0000256" key="1">
    <source>
        <dbReference type="ARBA" id="ARBA00005772"/>
    </source>
</evidence>
<dbReference type="GO" id="GO:0003723">
    <property type="term" value="F:RNA binding"/>
    <property type="evidence" value="ECO:0007669"/>
    <property type="project" value="UniProtKB-KW"/>
</dbReference>
<reference evidence="6 7" key="1">
    <citation type="submission" date="2018-06" db="EMBL/GenBank/DDBJ databases">
        <title>Genomic Encyclopedia of Type Strains, Phase III (KMG-III): the genomes of soil and plant-associated and newly described type strains.</title>
        <authorList>
            <person name="Whitman W."/>
        </authorList>
    </citation>
    <scope>NUCLEOTIDE SEQUENCE [LARGE SCALE GENOMIC DNA]</scope>
    <source>
        <strain evidence="6 7">CGMCC 1.8979</strain>
    </source>
</reference>
<name>A0A327YAB2_9BACL</name>
<keyword evidence="3" id="KW-0694">RNA-binding</keyword>
<dbReference type="InterPro" id="IPR005537">
    <property type="entry name" value="RAMP_III_fam"/>
</dbReference>
<gene>
    <name evidence="6" type="ORF">B0I26_11283</name>
</gene>
<organism evidence="6 7">
    <name type="scientific">Paranoxybacillus vitaminiphilus</name>
    <dbReference type="NCBI Taxonomy" id="581036"/>
    <lineage>
        <taxon>Bacteria</taxon>
        <taxon>Bacillati</taxon>
        <taxon>Bacillota</taxon>
        <taxon>Bacilli</taxon>
        <taxon>Bacillales</taxon>
        <taxon>Anoxybacillaceae</taxon>
        <taxon>Paranoxybacillus</taxon>
    </lineage>
</organism>